<dbReference type="GO" id="GO:0004197">
    <property type="term" value="F:cysteine-type endopeptidase activity"/>
    <property type="evidence" value="ECO:0007669"/>
    <property type="project" value="InterPro"/>
</dbReference>
<dbReference type="PROSITE" id="PS50208">
    <property type="entry name" value="CASPASE_P20"/>
    <property type="match status" value="1"/>
</dbReference>
<comment type="caution">
    <text evidence="3">The sequence shown here is derived from an EMBL/GenBank/DDBJ whole genome shotgun (WGS) entry which is preliminary data.</text>
</comment>
<dbReference type="PANTHER" id="PTHR22576:SF37">
    <property type="entry name" value="MUCOSA-ASSOCIATED LYMPHOID TISSUE LYMPHOMA TRANSLOCATION PROTEIN 1"/>
    <property type="match status" value="1"/>
</dbReference>
<evidence type="ECO:0000313" key="3">
    <source>
        <dbReference type="EMBL" id="RVU47552.1"/>
    </source>
</evidence>
<dbReference type="Gene3D" id="3.40.50.1460">
    <property type="match status" value="1"/>
</dbReference>
<evidence type="ECO:0000259" key="2">
    <source>
        <dbReference type="PROSITE" id="PS50208"/>
    </source>
</evidence>
<name>A0A437RLR5_9BURK</name>
<protein>
    <submittedName>
        <fullName evidence="3">Caspase family protein</fullName>
    </submittedName>
</protein>
<reference evidence="3 4" key="1">
    <citation type="submission" date="2019-01" db="EMBL/GenBank/DDBJ databases">
        <authorList>
            <person name="Chen W.-M."/>
        </authorList>
    </citation>
    <scope>NUCLEOTIDE SEQUENCE [LARGE SCALE GENOMIC DNA]</scope>
    <source>
        <strain evidence="3 4">KYPY4</strain>
    </source>
</reference>
<dbReference type="Pfam" id="PF00656">
    <property type="entry name" value="Peptidase_C14"/>
    <property type="match status" value="1"/>
</dbReference>
<dbReference type="GO" id="GO:0006508">
    <property type="term" value="P:proteolysis"/>
    <property type="evidence" value="ECO:0007669"/>
    <property type="project" value="InterPro"/>
</dbReference>
<gene>
    <name evidence="3" type="ORF">EOE66_07405</name>
</gene>
<dbReference type="AlphaFoldDB" id="A0A437RLR5"/>
<organism evidence="3 4">
    <name type="scientific">Rubrivivax rivuli</name>
    <dbReference type="NCBI Taxonomy" id="1862385"/>
    <lineage>
        <taxon>Bacteria</taxon>
        <taxon>Pseudomonadati</taxon>
        <taxon>Pseudomonadota</taxon>
        <taxon>Betaproteobacteria</taxon>
        <taxon>Burkholderiales</taxon>
        <taxon>Sphaerotilaceae</taxon>
        <taxon>Rubrivivax</taxon>
    </lineage>
</organism>
<feature type="region of interest" description="Disordered" evidence="1">
    <location>
        <begin position="316"/>
        <end position="344"/>
    </location>
</feature>
<dbReference type="InterPro" id="IPR052039">
    <property type="entry name" value="Caspase-related_regulators"/>
</dbReference>
<evidence type="ECO:0000256" key="1">
    <source>
        <dbReference type="SAM" id="MobiDB-lite"/>
    </source>
</evidence>
<dbReference type="InterPro" id="IPR029030">
    <property type="entry name" value="Caspase-like_dom_sf"/>
</dbReference>
<sequence>MVRASRARSGAGPAPARCAGCRTMPLPLPATARPLPARLWLGACALLLLAAALPAEAARLALVVGNDRYQHVTPLRNARNDAQSLAQELQAAGFQVTTVLDGTREQMHDQIDGFLRRIEKGDEVVFFFSGHGSQPPQLGPYLLPVDIKVTGERAIQRDGLSLEQLVDDLNQRARFSLIIVDACRDDPFRATTAGRSLPPGSSLSRIEPPKGSMIIMAASKGQQALDRLGDSDPVPNGLFTRELIKQMRNVGVSAAEMLKRVRSSVETKASAVNHQQRPSLVDESSTDFFFYPPKPGSAVATPGPVQPATLPAAALAPAAQPVPRQGGTPEAAAPAPAPATPANALQAEFELWDRAANSKRREDYEAYLRAYPKGRYAERVREALKQLP</sequence>
<dbReference type="EMBL" id="SACR01000002">
    <property type="protein sequence ID" value="RVU47552.1"/>
    <property type="molecule type" value="Genomic_DNA"/>
</dbReference>
<evidence type="ECO:0000313" key="4">
    <source>
        <dbReference type="Proteomes" id="UP000285575"/>
    </source>
</evidence>
<accession>A0A437RLR5</accession>
<dbReference type="InterPro" id="IPR011600">
    <property type="entry name" value="Pept_C14_caspase"/>
</dbReference>
<dbReference type="InterPro" id="IPR001309">
    <property type="entry name" value="Pept_C14_p20"/>
</dbReference>
<dbReference type="SUPFAM" id="SSF52129">
    <property type="entry name" value="Caspase-like"/>
    <property type="match status" value="1"/>
</dbReference>
<keyword evidence="4" id="KW-1185">Reference proteome</keyword>
<dbReference type="PANTHER" id="PTHR22576">
    <property type="entry name" value="MUCOSA ASSOCIATED LYMPHOID TISSUE LYMPHOMA TRANSLOCATION PROTEIN 1/PARACASPASE"/>
    <property type="match status" value="1"/>
</dbReference>
<dbReference type="Proteomes" id="UP000285575">
    <property type="component" value="Unassembled WGS sequence"/>
</dbReference>
<dbReference type="OrthoDB" id="9768004at2"/>
<proteinExistence type="predicted"/>
<feature type="domain" description="Caspase family p20" evidence="2">
    <location>
        <begin position="57"/>
        <end position="187"/>
    </location>
</feature>